<dbReference type="EnsemblMetazoa" id="ASIC009203-RA">
    <property type="protein sequence ID" value="ASIC009203-PA"/>
    <property type="gene ID" value="ASIC009203"/>
</dbReference>
<organism evidence="2">
    <name type="scientific">Anopheles sinensis</name>
    <name type="common">Mosquito</name>
    <dbReference type="NCBI Taxonomy" id="74873"/>
    <lineage>
        <taxon>Eukaryota</taxon>
        <taxon>Metazoa</taxon>
        <taxon>Ecdysozoa</taxon>
        <taxon>Arthropoda</taxon>
        <taxon>Hexapoda</taxon>
        <taxon>Insecta</taxon>
        <taxon>Pterygota</taxon>
        <taxon>Neoptera</taxon>
        <taxon>Endopterygota</taxon>
        <taxon>Diptera</taxon>
        <taxon>Nematocera</taxon>
        <taxon>Culicoidea</taxon>
        <taxon>Culicidae</taxon>
        <taxon>Anophelinae</taxon>
        <taxon>Anopheles</taxon>
    </lineage>
</organism>
<feature type="region of interest" description="Disordered" evidence="1">
    <location>
        <begin position="1"/>
        <end position="36"/>
    </location>
</feature>
<keyword evidence="4" id="KW-1185">Reference proteome</keyword>
<proteinExistence type="predicted"/>
<evidence type="ECO:0000313" key="2">
    <source>
        <dbReference type="EMBL" id="KFB41535.1"/>
    </source>
</evidence>
<dbReference type="EMBL" id="KE525103">
    <property type="protein sequence ID" value="KFB41535.1"/>
    <property type="molecule type" value="Genomic_DNA"/>
</dbReference>
<protein>
    <submittedName>
        <fullName evidence="2 3">MarR family protein</fullName>
    </submittedName>
</protein>
<dbReference type="EMBL" id="ATLV01016704">
    <property type="status" value="NOT_ANNOTATED_CDS"/>
    <property type="molecule type" value="Genomic_DNA"/>
</dbReference>
<gene>
    <name evidence="2" type="ORF">ZHAS_00009203</name>
</gene>
<dbReference type="AlphaFoldDB" id="A0A084VU91"/>
<dbReference type="Proteomes" id="UP000030765">
    <property type="component" value="Unassembled WGS sequence"/>
</dbReference>
<evidence type="ECO:0000313" key="4">
    <source>
        <dbReference type="Proteomes" id="UP000030765"/>
    </source>
</evidence>
<evidence type="ECO:0000313" key="3">
    <source>
        <dbReference type="EnsemblMetazoa" id="ASIC009203-PA"/>
    </source>
</evidence>
<accession>A0A084VU91</accession>
<name>A0A084VU91_ANOSI</name>
<reference evidence="2 4" key="1">
    <citation type="journal article" date="2014" name="BMC Genomics">
        <title>Genome sequence of Anopheles sinensis provides insight into genetics basis of mosquito competence for malaria parasites.</title>
        <authorList>
            <person name="Zhou D."/>
            <person name="Zhang D."/>
            <person name="Ding G."/>
            <person name="Shi L."/>
            <person name="Hou Q."/>
            <person name="Ye Y."/>
            <person name="Xu Y."/>
            <person name="Zhou H."/>
            <person name="Xiong C."/>
            <person name="Li S."/>
            <person name="Yu J."/>
            <person name="Hong S."/>
            <person name="Yu X."/>
            <person name="Zou P."/>
            <person name="Chen C."/>
            <person name="Chang X."/>
            <person name="Wang W."/>
            <person name="Lv Y."/>
            <person name="Sun Y."/>
            <person name="Ma L."/>
            <person name="Shen B."/>
            <person name="Zhu C."/>
        </authorList>
    </citation>
    <scope>NUCLEOTIDE SEQUENCE [LARGE SCALE GENOMIC DNA]</scope>
</reference>
<evidence type="ECO:0000256" key="1">
    <source>
        <dbReference type="SAM" id="MobiDB-lite"/>
    </source>
</evidence>
<reference evidence="3" key="2">
    <citation type="submission" date="2020-05" db="UniProtKB">
        <authorList>
            <consortium name="EnsemblMetazoa"/>
        </authorList>
    </citation>
    <scope>IDENTIFICATION</scope>
</reference>
<sequence>MRSTGVQLKKALPEPKGPTCSDDDDDDGEKKAREQVDNLALPVDAPCRPVLGGRGVVVVGRRLVDGGELVWWVFGIATKRRLARPCASPKRST</sequence>
<dbReference type="VEuPathDB" id="VectorBase:ASIC009203"/>